<dbReference type="SUPFAM" id="SSF54648">
    <property type="entry name" value="DLC"/>
    <property type="match status" value="1"/>
</dbReference>
<evidence type="ECO:0000256" key="4">
    <source>
        <dbReference type="ARBA" id="ARBA00022490"/>
    </source>
</evidence>
<dbReference type="AlphaFoldDB" id="A0A8S2AUF7"/>
<comment type="similarity">
    <text evidence="2">Belongs to the dynein light chain family.</text>
</comment>
<dbReference type="CDD" id="cd21452">
    <property type="entry name" value="DLC-like_DYNLL1_DYNLL2"/>
    <property type="match status" value="1"/>
</dbReference>
<feature type="region of interest" description="Disordered" evidence="11">
    <location>
        <begin position="1"/>
        <end position="44"/>
    </location>
</feature>
<dbReference type="GO" id="GO:0005874">
    <property type="term" value="C:microtubule"/>
    <property type="evidence" value="ECO:0007669"/>
    <property type="project" value="UniProtKB-KW"/>
</dbReference>
<reference evidence="13" key="1">
    <citation type="submission" date="2021-01" db="EMBL/GenBank/DDBJ databases">
        <authorList>
            <person name="Bezrukov I."/>
        </authorList>
    </citation>
    <scope>NUCLEOTIDE SEQUENCE</scope>
</reference>
<dbReference type="PANTHER" id="PTHR11820">
    <property type="entry name" value="ACYLPYRUVASE"/>
    <property type="match status" value="1"/>
</dbReference>
<evidence type="ECO:0000256" key="8">
    <source>
        <dbReference type="ARBA" id="ARBA00023175"/>
    </source>
</evidence>
<dbReference type="FunFam" id="3.30.740.10:FF:000001">
    <property type="entry name" value="Dynein light chain"/>
    <property type="match status" value="1"/>
</dbReference>
<dbReference type="Gene3D" id="3.30.740.10">
    <property type="entry name" value="Protein Inhibitor Of Neuronal Nitric Oxide Synthase"/>
    <property type="match status" value="1"/>
</dbReference>
<evidence type="ECO:0000256" key="1">
    <source>
        <dbReference type="ARBA" id="ARBA00004245"/>
    </source>
</evidence>
<evidence type="ECO:0000313" key="13">
    <source>
        <dbReference type="EMBL" id="CAE6193614.1"/>
    </source>
</evidence>
<dbReference type="NCBIfam" id="NF007967">
    <property type="entry name" value="PRK10691.1"/>
    <property type="match status" value="1"/>
</dbReference>
<dbReference type="InterPro" id="IPR019763">
    <property type="entry name" value="Dynein_light_1/2_CS"/>
</dbReference>
<comment type="subcellular location">
    <subcellularLocation>
        <location evidence="1">Cytoplasm</location>
        <location evidence="1">Cytoskeleton</location>
    </subcellularLocation>
</comment>
<dbReference type="InterPro" id="IPR011234">
    <property type="entry name" value="Fumarylacetoacetase-like_C"/>
</dbReference>
<dbReference type="InterPro" id="IPR036663">
    <property type="entry name" value="Fumarylacetoacetase_C_sf"/>
</dbReference>
<evidence type="ECO:0000256" key="3">
    <source>
        <dbReference type="ARBA" id="ARBA00010211"/>
    </source>
</evidence>
<keyword evidence="4" id="KW-0963">Cytoplasm</keyword>
<evidence type="ECO:0000256" key="9">
    <source>
        <dbReference type="ARBA" id="ARBA00023212"/>
    </source>
</evidence>
<evidence type="ECO:0000256" key="2">
    <source>
        <dbReference type="ARBA" id="ARBA00010156"/>
    </source>
</evidence>
<dbReference type="InterPro" id="IPR037177">
    <property type="entry name" value="DLC_sf"/>
</dbReference>
<comment type="function">
    <text evidence="10">Tautomerase that converts enol-oxaloacetate, a strong inhibitor of succinate dehydrogenase, to the physiological keto form of oxaloacetate.</text>
</comment>
<dbReference type="Pfam" id="PF01221">
    <property type="entry name" value="Dynein_light"/>
    <property type="match status" value="1"/>
</dbReference>
<dbReference type="EMBL" id="LR999457">
    <property type="protein sequence ID" value="CAE6193614.1"/>
    <property type="molecule type" value="Genomic_DNA"/>
</dbReference>
<organism evidence="13 14">
    <name type="scientific">Arabidopsis arenosa</name>
    <name type="common">Sand rock-cress</name>
    <name type="synonym">Cardaminopsis arenosa</name>
    <dbReference type="NCBI Taxonomy" id="38785"/>
    <lineage>
        <taxon>Eukaryota</taxon>
        <taxon>Viridiplantae</taxon>
        <taxon>Streptophyta</taxon>
        <taxon>Embryophyta</taxon>
        <taxon>Tracheophyta</taxon>
        <taxon>Spermatophyta</taxon>
        <taxon>Magnoliopsida</taxon>
        <taxon>eudicotyledons</taxon>
        <taxon>Gunneridae</taxon>
        <taxon>Pentapetalae</taxon>
        <taxon>rosids</taxon>
        <taxon>malvids</taxon>
        <taxon>Brassicales</taxon>
        <taxon>Brassicaceae</taxon>
        <taxon>Camelineae</taxon>
        <taxon>Arabidopsis</taxon>
    </lineage>
</organism>
<evidence type="ECO:0000256" key="7">
    <source>
        <dbReference type="ARBA" id="ARBA00023017"/>
    </source>
</evidence>
<sequence>MSDGRRKKSVNGGAPAQTISDDRRSSLPELEASPPAGKRAVIKSADMKDDMQKEAIDIAISAFEKYSVEKDIAENIKKEFDKKHGATWHCIVGRNFGSYVTHETNHFVYFYLEQKAVLLFKMFKQGTKIVCVGRNYAAHAKELGNAVPKEPVIFLKPTSSYLENGGTIEIPHPLDSLHHEVELALVIGQKARDVPESIAMDYIGGYAVALDMTARELQASAKASGLPWTLAKGQDTFTPISSVLPKAMVHDPDNLELWLKVDGETRQKGLTKDMIFKVPYLISYISSIMTLYEGDVILTGTPEGVGPVKIGQKITAGITGLSEVQFDVERRVKPLS</sequence>
<accession>A0A8S2AUF7</accession>
<dbReference type="GO" id="GO:0005739">
    <property type="term" value="C:mitochondrion"/>
    <property type="evidence" value="ECO:0007669"/>
    <property type="project" value="TreeGrafter"/>
</dbReference>
<evidence type="ECO:0000259" key="12">
    <source>
        <dbReference type="Pfam" id="PF01557"/>
    </source>
</evidence>
<dbReference type="Pfam" id="PF01557">
    <property type="entry name" value="FAA_hydrolase"/>
    <property type="match status" value="1"/>
</dbReference>
<proteinExistence type="inferred from homology"/>
<name>A0A8S2AUF7_ARAAE</name>
<dbReference type="GO" id="GO:0046872">
    <property type="term" value="F:metal ion binding"/>
    <property type="evidence" value="ECO:0007669"/>
    <property type="project" value="UniProtKB-KW"/>
</dbReference>
<feature type="domain" description="Fumarylacetoacetase-like C-terminal" evidence="12">
    <location>
        <begin position="128"/>
        <end position="328"/>
    </location>
</feature>
<dbReference type="GO" id="GO:0006107">
    <property type="term" value="P:oxaloacetate metabolic process"/>
    <property type="evidence" value="ECO:0007669"/>
    <property type="project" value="UniProtKB-ARBA"/>
</dbReference>
<dbReference type="Gene3D" id="3.90.850.10">
    <property type="entry name" value="Fumarylacetoacetase-like, C-terminal domain"/>
    <property type="match status" value="1"/>
</dbReference>
<dbReference type="InterPro" id="IPR001372">
    <property type="entry name" value="Dynein_light_chain_typ-1/2"/>
</dbReference>
<evidence type="ECO:0000256" key="5">
    <source>
        <dbReference type="ARBA" id="ARBA00022701"/>
    </source>
</evidence>
<gene>
    <name evidence="13" type="ORF">AARE701A_LOCUS19314</name>
</gene>
<keyword evidence="8" id="KW-0505">Motor protein</keyword>
<evidence type="ECO:0000256" key="10">
    <source>
        <dbReference type="ARBA" id="ARBA00056302"/>
    </source>
</evidence>
<dbReference type="SUPFAM" id="SSF56529">
    <property type="entry name" value="FAH"/>
    <property type="match status" value="1"/>
</dbReference>
<evidence type="ECO:0000256" key="11">
    <source>
        <dbReference type="SAM" id="MobiDB-lite"/>
    </source>
</evidence>
<dbReference type="GO" id="GO:0050163">
    <property type="term" value="F:oxaloacetate tautomerase activity"/>
    <property type="evidence" value="ECO:0007669"/>
    <property type="project" value="UniProtKB-ARBA"/>
</dbReference>
<dbReference type="Proteomes" id="UP000682877">
    <property type="component" value="Chromosome 7"/>
</dbReference>
<dbReference type="FunFam" id="3.90.850.10:FF:000003">
    <property type="entry name" value="Fumarylacetoacetate hydrolase domain-containing 1"/>
    <property type="match status" value="1"/>
</dbReference>
<keyword evidence="9" id="KW-0206">Cytoskeleton</keyword>
<comment type="similarity">
    <text evidence="3">Belongs to the FAH family.</text>
</comment>
<protein>
    <recommendedName>
        <fullName evidence="12">Fumarylacetoacetase-like C-terminal domain-containing protein</fullName>
    </recommendedName>
</protein>
<keyword evidence="7" id="KW-0243">Dynein</keyword>
<dbReference type="PROSITE" id="PS01239">
    <property type="entry name" value="DYNEIN_LIGHT_1"/>
    <property type="match status" value="1"/>
</dbReference>
<dbReference type="PANTHER" id="PTHR11820:SF7">
    <property type="entry name" value="ACYLPYRUVASE FAHD1, MITOCHONDRIAL"/>
    <property type="match status" value="1"/>
</dbReference>
<dbReference type="GO" id="GO:0030286">
    <property type="term" value="C:dynein complex"/>
    <property type="evidence" value="ECO:0007669"/>
    <property type="project" value="UniProtKB-KW"/>
</dbReference>
<dbReference type="GO" id="GO:0018773">
    <property type="term" value="F:acetylpyruvate hydrolase activity"/>
    <property type="evidence" value="ECO:0007669"/>
    <property type="project" value="TreeGrafter"/>
</dbReference>
<keyword evidence="6" id="KW-0479">Metal-binding</keyword>
<evidence type="ECO:0000256" key="6">
    <source>
        <dbReference type="ARBA" id="ARBA00022723"/>
    </source>
</evidence>
<keyword evidence="5" id="KW-0493">Microtubule</keyword>
<keyword evidence="14" id="KW-1185">Reference proteome</keyword>
<dbReference type="GO" id="GO:0007017">
    <property type="term" value="P:microtubule-based process"/>
    <property type="evidence" value="ECO:0007669"/>
    <property type="project" value="InterPro"/>
</dbReference>
<evidence type="ECO:0000313" key="14">
    <source>
        <dbReference type="Proteomes" id="UP000682877"/>
    </source>
</evidence>
<dbReference type="SMART" id="SM01375">
    <property type="entry name" value="Dynein_light"/>
    <property type="match status" value="1"/>
</dbReference>